<protein>
    <submittedName>
        <fullName evidence="1">Uncharacterized protein</fullName>
    </submittedName>
</protein>
<feature type="non-terminal residue" evidence="1">
    <location>
        <position position="1"/>
    </location>
</feature>
<reference evidence="1 2" key="1">
    <citation type="journal article" date="2014" name="Agronomy (Basel)">
        <title>A Draft Genome Sequence for Ensete ventricosum, the Drought-Tolerant Tree Against Hunger.</title>
        <authorList>
            <person name="Harrison J."/>
            <person name="Moore K.A."/>
            <person name="Paszkiewicz K."/>
            <person name="Jones T."/>
            <person name="Grant M."/>
            <person name="Ambacheew D."/>
            <person name="Muzemil S."/>
            <person name="Studholme D.J."/>
        </authorList>
    </citation>
    <scope>NUCLEOTIDE SEQUENCE [LARGE SCALE GENOMIC DNA]</scope>
</reference>
<dbReference type="PANTHER" id="PTHR35467">
    <property type="match status" value="1"/>
</dbReference>
<evidence type="ECO:0000313" key="1">
    <source>
        <dbReference type="EMBL" id="RRT33404.1"/>
    </source>
</evidence>
<accession>A0A426X1Q9</accession>
<gene>
    <name evidence="1" type="ORF">B296_00055795</name>
</gene>
<proteinExistence type="predicted"/>
<dbReference type="Proteomes" id="UP000287651">
    <property type="component" value="Unassembled WGS sequence"/>
</dbReference>
<name>A0A426X1Q9_ENSVE</name>
<dbReference type="InterPro" id="IPR039343">
    <property type="entry name" value="NDX1-like"/>
</dbReference>
<comment type="caution">
    <text evidence="1">The sequence shown here is derived from an EMBL/GenBank/DDBJ whole genome shotgun (WGS) entry which is preliminary data.</text>
</comment>
<dbReference type="EMBL" id="AMZH03029152">
    <property type="protein sequence ID" value="RRT33404.1"/>
    <property type="molecule type" value="Genomic_DNA"/>
</dbReference>
<dbReference type="PANTHER" id="PTHR35467:SF2">
    <property type="entry name" value="PROTEIN NEOXANTHIN-DEFICIENT 1"/>
    <property type="match status" value="1"/>
</dbReference>
<dbReference type="AlphaFoldDB" id="A0A426X1Q9"/>
<organism evidence="1 2">
    <name type="scientific">Ensete ventricosum</name>
    <name type="common">Abyssinian banana</name>
    <name type="synonym">Musa ensete</name>
    <dbReference type="NCBI Taxonomy" id="4639"/>
    <lineage>
        <taxon>Eukaryota</taxon>
        <taxon>Viridiplantae</taxon>
        <taxon>Streptophyta</taxon>
        <taxon>Embryophyta</taxon>
        <taxon>Tracheophyta</taxon>
        <taxon>Spermatophyta</taxon>
        <taxon>Magnoliopsida</taxon>
        <taxon>Liliopsida</taxon>
        <taxon>Zingiberales</taxon>
        <taxon>Musaceae</taxon>
        <taxon>Ensete</taxon>
    </lineage>
</organism>
<evidence type="ECO:0000313" key="2">
    <source>
        <dbReference type="Proteomes" id="UP000287651"/>
    </source>
</evidence>
<sequence length="74" mass="8365">VRAVKAAKVSRPRIIQLDEFSTDIRAKEKNVDDRLSTENEERNRSIAVLLSKPIMALEFNLLKMQVEAPTVVAT</sequence>